<dbReference type="PANTHER" id="PTHR31190:SF72">
    <property type="entry name" value="AP2 DOMAIN CONTAINING PROTEIN, EXPRESSED"/>
    <property type="match status" value="1"/>
</dbReference>
<protein>
    <recommendedName>
        <fullName evidence="8">AP2/ERF domain-containing protein</fullName>
    </recommendedName>
</protein>
<dbReference type="Gene3D" id="3.30.730.10">
    <property type="entry name" value="AP2/ERF domain"/>
    <property type="match status" value="1"/>
</dbReference>
<evidence type="ECO:0000259" key="8">
    <source>
        <dbReference type="PROSITE" id="PS51032"/>
    </source>
</evidence>
<feature type="region of interest" description="Disordered" evidence="7">
    <location>
        <begin position="69"/>
        <end position="91"/>
    </location>
</feature>
<dbReference type="Pfam" id="PF00847">
    <property type="entry name" value="AP2"/>
    <property type="match status" value="1"/>
</dbReference>
<evidence type="ECO:0000313" key="9">
    <source>
        <dbReference type="EMBL" id="KAK9015402.1"/>
    </source>
</evidence>
<evidence type="ECO:0000256" key="2">
    <source>
        <dbReference type="ARBA" id="ARBA00023015"/>
    </source>
</evidence>
<dbReference type="Proteomes" id="UP001396334">
    <property type="component" value="Unassembled WGS sequence"/>
</dbReference>
<evidence type="ECO:0000256" key="7">
    <source>
        <dbReference type="SAM" id="MobiDB-lite"/>
    </source>
</evidence>
<keyword evidence="4" id="KW-0804">Transcription</keyword>
<dbReference type="InterPro" id="IPR044808">
    <property type="entry name" value="ERF_plant"/>
</dbReference>
<dbReference type="InterPro" id="IPR001471">
    <property type="entry name" value="AP2/ERF_dom"/>
</dbReference>
<comment type="caution">
    <text evidence="9">The sequence shown here is derived from an EMBL/GenBank/DDBJ whole genome shotgun (WGS) entry which is preliminary data.</text>
</comment>
<organism evidence="9 10">
    <name type="scientific">Hibiscus sabdariffa</name>
    <name type="common">roselle</name>
    <dbReference type="NCBI Taxonomy" id="183260"/>
    <lineage>
        <taxon>Eukaryota</taxon>
        <taxon>Viridiplantae</taxon>
        <taxon>Streptophyta</taxon>
        <taxon>Embryophyta</taxon>
        <taxon>Tracheophyta</taxon>
        <taxon>Spermatophyta</taxon>
        <taxon>Magnoliopsida</taxon>
        <taxon>eudicotyledons</taxon>
        <taxon>Gunneridae</taxon>
        <taxon>Pentapetalae</taxon>
        <taxon>rosids</taxon>
        <taxon>malvids</taxon>
        <taxon>Malvales</taxon>
        <taxon>Malvaceae</taxon>
        <taxon>Malvoideae</taxon>
        <taxon>Hibiscus</taxon>
    </lineage>
</organism>
<evidence type="ECO:0000256" key="4">
    <source>
        <dbReference type="ARBA" id="ARBA00023163"/>
    </source>
</evidence>
<keyword evidence="5" id="KW-0539">Nucleus</keyword>
<name>A0ABR2RR18_9ROSI</name>
<keyword evidence="10" id="KW-1185">Reference proteome</keyword>
<sequence>MATSMEESCFLQHYSSSVSPDFSPESSFGSPSLSQSPEAFSGCWEEVLPNFNGFEEMVWLDMAAGSDQSKNSIDGAKEDNPTSDIAKQEGSSKKEKAYVGVRKRPWGKFAAEIRDSTRNGIRVWLGTFESAEAAALAYDQAALSTRGSSATLNFPVDVVRESLRDIKYRCDKGCSCSCSPLVALKKRHSLRTRSKNKKKIVRPRDKGKETRQGHNLVVLEDLGTDYLEHLLSCSC</sequence>
<evidence type="ECO:0000256" key="6">
    <source>
        <dbReference type="ARBA" id="ARBA00024343"/>
    </source>
</evidence>
<accession>A0ABR2RR18</accession>
<dbReference type="EMBL" id="JBBPBN010000021">
    <property type="protein sequence ID" value="KAK9015402.1"/>
    <property type="molecule type" value="Genomic_DNA"/>
</dbReference>
<keyword evidence="3" id="KW-0238">DNA-binding</keyword>
<feature type="domain" description="AP2/ERF" evidence="8">
    <location>
        <begin position="97"/>
        <end position="155"/>
    </location>
</feature>
<evidence type="ECO:0000256" key="3">
    <source>
        <dbReference type="ARBA" id="ARBA00023125"/>
    </source>
</evidence>
<evidence type="ECO:0000313" key="10">
    <source>
        <dbReference type="Proteomes" id="UP001396334"/>
    </source>
</evidence>
<dbReference type="CDD" id="cd00018">
    <property type="entry name" value="AP2"/>
    <property type="match status" value="1"/>
</dbReference>
<dbReference type="SUPFAM" id="SSF54171">
    <property type="entry name" value="DNA-binding domain"/>
    <property type="match status" value="1"/>
</dbReference>
<feature type="region of interest" description="Disordered" evidence="7">
    <location>
        <begin position="15"/>
        <end position="37"/>
    </location>
</feature>
<dbReference type="InterPro" id="IPR016177">
    <property type="entry name" value="DNA-bd_dom_sf"/>
</dbReference>
<comment type="subcellular location">
    <subcellularLocation>
        <location evidence="1">Nucleus</location>
    </subcellularLocation>
</comment>
<keyword evidence="2" id="KW-0805">Transcription regulation</keyword>
<reference evidence="9 10" key="1">
    <citation type="journal article" date="2024" name="G3 (Bethesda)">
        <title>Genome assembly of Hibiscus sabdariffa L. provides insights into metabolisms of medicinal natural products.</title>
        <authorList>
            <person name="Kim T."/>
        </authorList>
    </citation>
    <scope>NUCLEOTIDE SEQUENCE [LARGE SCALE GENOMIC DNA]</scope>
    <source>
        <strain evidence="9">TK-2024</strain>
        <tissue evidence="9">Old leaves</tissue>
    </source>
</reference>
<dbReference type="PRINTS" id="PR00367">
    <property type="entry name" value="ETHRSPELEMNT"/>
</dbReference>
<comment type="similarity">
    <text evidence="6">Belongs to the AP2/ERF transcription factor family. ERF subfamily.</text>
</comment>
<evidence type="ECO:0000256" key="1">
    <source>
        <dbReference type="ARBA" id="ARBA00004123"/>
    </source>
</evidence>
<feature type="compositionally biased region" description="Basic and acidic residues" evidence="7">
    <location>
        <begin position="75"/>
        <end position="91"/>
    </location>
</feature>
<proteinExistence type="inferred from homology"/>
<gene>
    <name evidence="9" type="ORF">V6N11_006512</name>
</gene>
<dbReference type="PANTHER" id="PTHR31190">
    <property type="entry name" value="DNA-BINDING DOMAIN"/>
    <property type="match status" value="1"/>
</dbReference>
<dbReference type="InterPro" id="IPR036955">
    <property type="entry name" value="AP2/ERF_dom_sf"/>
</dbReference>
<dbReference type="PROSITE" id="PS51032">
    <property type="entry name" value="AP2_ERF"/>
    <property type="match status" value="1"/>
</dbReference>
<evidence type="ECO:0000256" key="5">
    <source>
        <dbReference type="ARBA" id="ARBA00023242"/>
    </source>
</evidence>
<dbReference type="SMART" id="SM00380">
    <property type="entry name" value="AP2"/>
    <property type="match status" value="1"/>
</dbReference>